<dbReference type="CDD" id="cd06225">
    <property type="entry name" value="HAMP"/>
    <property type="match status" value="1"/>
</dbReference>
<dbReference type="SMART" id="SM00387">
    <property type="entry name" value="HATPase_c"/>
    <property type="match status" value="1"/>
</dbReference>
<dbReference type="GO" id="GO:0005524">
    <property type="term" value="F:ATP binding"/>
    <property type="evidence" value="ECO:0007669"/>
    <property type="project" value="UniProtKB-KW"/>
</dbReference>
<keyword evidence="6" id="KW-0808">Transferase</keyword>
<dbReference type="PANTHER" id="PTHR45528">
    <property type="entry name" value="SENSOR HISTIDINE KINASE CPXA"/>
    <property type="match status" value="1"/>
</dbReference>
<dbReference type="Pfam" id="PF00672">
    <property type="entry name" value="HAMP"/>
    <property type="match status" value="1"/>
</dbReference>
<dbReference type="GO" id="GO:0005886">
    <property type="term" value="C:plasma membrane"/>
    <property type="evidence" value="ECO:0007669"/>
    <property type="project" value="UniProtKB-SubCell"/>
</dbReference>
<dbReference type="KEGG" id="haby:HLVA_01640"/>
<reference evidence="18 19" key="1">
    <citation type="submission" date="2022-11" db="EMBL/GenBank/DDBJ databases">
        <title>Haliovirga abyssi gen. nov., sp. nov., a mesophilic fermentative bacterium isolated from the Iheya North hydrothermal field and the proposal of Haliovirgaceae fam. nov.</title>
        <authorList>
            <person name="Miyazaki U."/>
            <person name="Tame A."/>
            <person name="Miyazaki J."/>
            <person name="Takai K."/>
            <person name="Sawayama S."/>
            <person name="Kitajima M."/>
            <person name="Okamoto A."/>
            <person name="Nakagawa S."/>
        </authorList>
    </citation>
    <scope>NUCLEOTIDE SEQUENCE [LARGE SCALE GENOMIC DNA]</scope>
    <source>
        <strain evidence="18 19">IC12</strain>
    </source>
</reference>
<dbReference type="Gene3D" id="6.10.340.10">
    <property type="match status" value="1"/>
</dbReference>
<evidence type="ECO:0000259" key="17">
    <source>
        <dbReference type="PROSITE" id="PS50885"/>
    </source>
</evidence>
<dbReference type="Gene3D" id="3.30.565.10">
    <property type="entry name" value="Histidine kinase-like ATPase, C-terminal domain"/>
    <property type="match status" value="1"/>
</dbReference>
<evidence type="ECO:0000256" key="2">
    <source>
        <dbReference type="ARBA" id="ARBA00004651"/>
    </source>
</evidence>
<dbReference type="PROSITE" id="PS50109">
    <property type="entry name" value="HIS_KIN"/>
    <property type="match status" value="1"/>
</dbReference>
<dbReference type="InterPro" id="IPR003660">
    <property type="entry name" value="HAMP_dom"/>
</dbReference>
<evidence type="ECO:0000256" key="12">
    <source>
        <dbReference type="ARBA" id="ARBA00023012"/>
    </source>
</evidence>
<evidence type="ECO:0000256" key="10">
    <source>
        <dbReference type="ARBA" id="ARBA00022840"/>
    </source>
</evidence>
<dbReference type="GO" id="GO:0000155">
    <property type="term" value="F:phosphorelay sensor kinase activity"/>
    <property type="evidence" value="ECO:0007669"/>
    <property type="project" value="InterPro"/>
</dbReference>
<keyword evidence="4" id="KW-1003">Cell membrane</keyword>
<comment type="catalytic activity">
    <reaction evidence="1">
        <text>ATP + protein L-histidine = ADP + protein N-phospho-L-histidine.</text>
        <dbReference type="EC" id="2.7.13.3"/>
    </reaction>
</comment>
<evidence type="ECO:0000256" key="6">
    <source>
        <dbReference type="ARBA" id="ARBA00022679"/>
    </source>
</evidence>
<evidence type="ECO:0000313" key="18">
    <source>
        <dbReference type="EMBL" id="BDU49595.1"/>
    </source>
</evidence>
<dbReference type="SUPFAM" id="SSF47384">
    <property type="entry name" value="Homodimeric domain of signal transducing histidine kinase"/>
    <property type="match status" value="1"/>
</dbReference>
<dbReference type="EMBL" id="AP027059">
    <property type="protein sequence ID" value="BDU49595.1"/>
    <property type="molecule type" value="Genomic_DNA"/>
</dbReference>
<dbReference type="EC" id="2.7.13.3" evidence="3"/>
<dbReference type="PROSITE" id="PS50885">
    <property type="entry name" value="HAMP"/>
    <property type="match status" value="1"/>
</dbReference>
<dbReference type="InterPro" id="IPR004358">
    <property type="entry name" value="Sig_transdc_His_kin-like_C"/>
</dbReference>
<feature type="transmembrane region" description="Helical" evidence="15">
    <location>
        <begin position="12"/>
        <end position="31"/>
    </location>
</feature>
<evidence type="ECO:0000259" key="16">
    <source>
        <dbReference type="PROSITE" id="PS50109"/>
    </source>
</evidence>
<organism evidence="18 19">
    <name type="scientific">Haliovirga abyssi</name>
    <dbReference type="NCBI Taxonomy" id="2996794"/>
    <lineage>
        <taxon>Bacteria</taxon>
        <taxon>Fusobacteriati</taxon>
        <taxon>Fusobacteriota</taxon>
        <taxon>Fusobacteriia</taxon>
        <taxon>Fusobacteriales</taxon>
        <taxon>Haliovirgaceae</taxon>
        <taxon>Haliovirga</taxon>
    </lineage>
</organism>
<dbReference type="AlphaFoldDB" id="A0AAU9DWH3"/>
<keyword evidence="19" id="KW-1185">Reference proteome</keyword>
<keyword evidence="11 15" id="KW-1133">Transmembrane helix</keyword>
<evidence type="ECO:0000256" key="3">
    <source>
        <dbReference type="ARBA" id="ARBA00012438"/>
    </source>
</evidence>
<dbReference type="Proteomes" id="UP001321582">
    <property type="component" value="Chromosome"/>
</dbReference>
<name>A0AAU9DWH3_9FUSO</name>
<evidence type="ECO:0000256" key="14">
    <source>
        <dbReference type="SAM" id="Coils"/>
    </source>
</evidence>
<dbReference type="PANTHER" id="PTHR45528:SF1">
    <property type="entry name" value="SENSOR HISTIDINE KINASE CPXA"/>
    <property type="match status" value="1"/>
</dbReference>
<dbReference type="SUPFAM" id="SSF158472">
    <property type="entry name" value="HAMP domain-like"/>
    <property type="match status" value="1"/>
</dbReference>
<dbReference type="InterPro" id="IPR050398">
    <property type="entry name" value="HssS/ArlS-like"/>
</dbReference>
<feature type="domain" description="Histidine kinase" evidence="16">
    <location>
        <begin position="458"/>
        <end position="665"/>
    </location>
</feature>
<evidence type="ECO:0000256" key="4">
    <source>
        <dbReference type="ARBA" id="ARBA00022475"/>
    </source>
</evidence>
<dbReference type="InterPro" id="IPR005467">
    <property type="entry name" value="His_kinase_dom"/>
</dbReference>
<dbReference type="SMART" id="SM00304">
    <property type="entry name" value="HAMP"/>
    <property type="match status" value="1"/>
</dbReference>
<dbReference type="SMART" id="SM00388">
    <property type="entry name" value="HisKA"/>
    <property type="match status" value="1"/>
</dbReference>
<evidence type="ECO:0000256" key="7">
    <source>
        <dbReference type="ARBA" id="ARBA00022692"/>
    </source>
</evidence>
<sequence length="665" mass="76855">MAKNKIKNNLIFGFISFSIIVILIVVGFFYINIRSSVIDFNKDIVSNNEQTILTMINSNQTQGKKVILQANSKVMKNTKERLNSFIKKASKENNESLLKIFSKTIDQEIKMKEFELKNIVKSQMFVWEDIKSERDSLKKLLKKNSDYKGFIVYGELIDPFFQVGKITENFYKSKIVEKTRRGKTYFYNINNTNYFYLAVPIYNSKQKYNGFIIAKIDIKPILSKLFKEITLGSDRTIFVINSNKKIIKHINKKYENKKFTRVNFNKRLDFQQIIKNKIIYTIKKYNYGNFTIFIVIKEYISDAFSYVDSLKDDTEKVLIQSFNDFNKDLKKASKKTYDVSKEKALDKLNSFIKNIANIFYVVFFIGVLVSILLGIFFADGITKPIKELSFAAKKIGDGNLEYNFDKKLLKRKDEIGELSREFSEMKIRLKENIETVKELERKKAHSERLSIMGQIVSGIVHEIKNPLTSISGFAQIIEETSGEETIRRQSKMIFEEAQRLNKLTLDLLEYAKGSKLDMRRVKVKLLAEEVFDKLSPKITEKNIKVSVDVPENFPTIYADRDKIMQVFINLISNAVEAIKMRRGNIEFIADRIGTGKVEIKIRNDGPVIPEDIIKDLFLPFISHKKGGTGLGLAMVKKIIEDHKGNIKITKGLEKGAEFVIVLPIK</sequence>
<gene>
    <name evidence="18" type="ORF">HLVA_01640</name>
</gene>
<evidence type="ECO:0000256" key="11">
    <source>
        <dbReference type="ARBA" id="ARBA00022989"/>
    </source>
</evidence>
<proteinExistence type="predicted"/>
<dbReference type="RefSeq" id="WP_307904545.1">
    <property type="nucleotide sequence ID" value="NZ_AP027059.1"/>
</dbReference>
<evidence type="ECO:0000256" key="13">
    <source>
        <dbReference type="ARBA" id="ARBA00023136"/>
    </source>
</evidence>
<feature type="coiled-coil region" evidence="14">
    <location>
        <begin position="422"/>
        <end position="449"/>
    </location>
</feature>
<feature type="domain" description="HAMP" evidence="17">
    <location>
        <begin position="379"/>
        <end position="434"/>
    </location>
</feature>
<evidence type="ECO:0000256" key="9">
    <source>
        <dbReference type="ARBA" id="ARBA00022777"/>
    </source>
</evidence>
<dbReference type="InterPro" id="IPR036097">
    <property type="entry name" value="HisK_dim/P_sf"/>
</dbReference>
<dbReference type="Gene3D" id="1.10.287.130">
    <property type="match status" value="1"/>
</dbReference>
<keyword evidence="9" id="KW-0418">Kinase</keyword>
<keyword evidence="7 15" id="KW-0812">Transmembrane</keyword>
<dbReference type="InterPro" id="IPR036890">
    <property type="entry name" value="HATPase_C_sf"/>
</dbReference>
<keyword evidence="8" id="KW-0547">Nucleotide-binding</keyword>
<keyword evidence="14" id="KW-0175">Coiled coil</keyword>
<keyword evidence="10" id="KW-0067">ATP-binding</keyword>
<dbReference type="Pfam" id="PF00512">
    <property type="entry name" value="HisKA"/>
    <property type="match status" value="1"/>
</dbReference>
<dbReference type="InterPro" id="IPR003594">
    <property type="entry name" value="HATPase_dom"/>
</dbReference>
<comment type="subcellular location">
    <subcellularLocation>
        <location evidence="2">Cell membrane</location>
        <topology evidence="2">Multi-pass membrane protein</topology>
    </subcellularLocation>
</comment>
<keyword evidence="5" id="KW-0597">Phosphoprotein</keyword>
<evidence type="ECO:0000256" key="5">
    <source>
        <dbReference type="ARBA" id="ARBA00022553"/>
    </source>
</evidence>
<feature type="transmembrane region" description="Helical" evidence="15">
    <location>
        <begin position="358"/>
        <end position="378"/>
    </location>
</feature>
<protein>
    <recommendedName>
        <fullName evidence="3">histidine kinase</fullName>
        <ecNumber evidence="3">2.7.13.3</ecNumber>
    </recommendedName>
</protein>
<dbReference type="PRINTS" id="PR00344">
    <property type="entry name" value="BCTRLSENSOR"/>
</dbReference>
<keyword evidence="13 15" id="KW-0472">Membrane</keyword>
<dbReference type="SUPFAM" id="SSF55874">
    <property type="entry name" value="ATPase domain of HSP90 chaperone/DNA topoisomerase II/histidine kinase"/>
    <property type="match status" value="1"/>
</dbReference>
<dbReference type="Pfam" id="PF02518">
    <property type="entry name" value="HATPase_c"/>
    <property type="match status" value="1"/>
</dbReference>
<dbReference type="CDD" id="cd00082">
    <property type="entry name" value="HisKA"/>
    <property type="match status" value="1"/>
</dbReference>
<evidence type="ECO:0000313" key="19">
    <source>
        <dbReference type="Proteomes" id="UP001321582"/>
    </source>
</evidence>
<evidence type="ECO:0000256" key="8">
    <source>
        <dbReference type="ARBA" id="ARBA00022741"/>
    </source>
</evidence>
<dbReference type="InterPro" id="IPR003661">
    <property type="entry name" value="HisK_dim/P_dom"/>
</dbReference>
<accession>A0AAU9DWH3</accession>
<evidence type="ECO:0000256" key="15">
    <source>
        <dbReference type="SAM" id="Phobius"/>
    </source>
</evidence>
<keyword evidence="12" id="KW-0902">Two-component regulatory system</keyword>
<evidence type="ECO:0000256" key="1">
    <source>
        <dbReference type="ARBA" id="ARBA00000085"/>
    </source>
</evidence>